<dbReference type="AlphaFoldDB" id="A0A9W6G659"/>
<sequence>MRDYTIVFIEPVDLGLLAAEAADAFAIPREQIEVWDGKAFAAPVADPVIAQVAAGSGPGAYAEFVGFDAFASHAGDPELLDVAVELATRLKHRVVFGPESAEDYRWTLVAADGSHGRVLLDDDQLDDGAITILGTVEPISGASELPQLPEVH</sequence>
<organism evidence="1 2">
    <name type="scientific">Glycomyces algeriensis</name>
    <dbReference type="NCBI Taxonomy" id="256037"/>
    <lineage>
        <taxon>Bacteria</taxon>
        <taxon>Bacillati</taxon>
        <taxon>Actinomycetota</taxon>
        <taxon>Actinomycetes</taxon>
        <taxon>Glycomycetales</taxon>
        <taxon>Glycomycetaceae</taxon>
        <taxon>Glycomyces</taxon>
    </lineage>
</organism>
<name>A0A9W6G659_9ACTN</name>
<accession>A0A9W6G659</accession>
<reference evidence="1" key="1">
    <citation type="submission" date="2022-12" db="EMBL/GenBank/DDBJ databases">
        <title>Reference genome sequencing for broad-spectrum identification of bacterial and archaeal isolates by mass spectrometry.</title>
        <authorList>
            <person name="Sekiguchi Y."/>
            <person name="Tourlousse D.M."/>
        </authorList>
    </citation>
    <scope>NUCLEOTIDE SEQUENCE</scope>
    <source>
        <strain evidence="1">LLR39Z86</strain>
    </source>
</reference>
<dbReference type="RefSeq" id="WP_270115184.1">
    <property type="nucleotide sequence ID" value="NZ_BAAAOL010000003.1"/>
</dbReference>
<dbReference type="Proteomes" id="UP001144313">
    <property type="component" value="Unassembled WGS sequence"/>
</dbReference>
<gene>
    <name evidence="1" type="ORF">GALLR39Z86_17040</name>
</gene>
<keyword evidence="2" id="KW-1185">Reference proteome</keyword>
<comment type="caution">
    <text evidence="1">The sequence shown here is derived from an EMBL/GenBank/DDBJ whole genome shotgun (WGS) entry which is preliminary data.</text>
</comment>
<protein>
    <submittedName>
        <fullName evidence="1">Uncharacterized protein</fullName>
    </submittedName>
</protein>
<evidence type="ECO:0000313" key="2">
    <source>
        <dbReference type="Proteomes" id="UP001144313"/>
    </source>
</evidence>
<evidence type="ECO:0000313" key="1">
    <source>
        <dbReference type="EMBL" id="GLI41854.1"/>
    </source>
</evidence>
<proteinExistence type="predicted"/>
<dbReference type="EMBL" id="BSDT01000001">
    <property type="protein sequence ID" value="GLI41854.1"/>
    <property type="molecule type" value="Genomic_DNA"/>
</dbReference>